<dbReference type="AlphaFoldDB" id="A0A0A0BRM3"/>
<feature type="compositionally biased region" description="Acidic residues" evidence="1">
    <location>
        <begin position="137"/>
        <end position="147"/>
    </location>
</feature>
<sequence>MSPDFRSDTLAQRVAEAAAAWLRDPGDATAYLRLVDATVTWEAHARPPLEGLERAGGVPDVETIRATVLAVMEQLRQRRQADEASAGLAALADAHRDGPPPEYPSDWPWEPQPPQEPREDDDGVAATPDDALSDLVIMEDDGTSPRP</sequence>
<dbReference type="Proteomes" id="UP000029839">
    <property type="component" value="Unassembled WGS sequence"/>
</dbReference>
<reference evidence="2 3" key="2">
    <citation type="journal article" date="2015" name="Stand. Genomic Sci.">
        <title>Draft genome sequence of Cellulomonas carbonis T26(T) and comparative analysis of six Cellulomonas genomes.</title>
        <authorList>
            <person name="Zhuang W."/>
            <person name="Zhang S."/>
            <person name="Xia X."/>
            <person name="Wang G."/>
        </authorList>
    </citation>
    <scope>NUCLEOTIDE SEQUENCE [LARGE SCALE GENOMIC DNA]</scope>
    <source>
        <strain evidence="2 3">T26</strain>
    </source>
</reference>
<feature type="region of interest" description="Disordered" evidence="1">
    <location>
        <begin position="77"/>
        <end position="147"/>
    </location>
</feature>
<evidence type="ECO:0000313" key="3">
    <source>
        <dbReference type="Proteomes" id="UP000029839"/>
    </source>
</evidence>
<proteinExistence type="predicted"/>
<dbReference type="RefSeq" id="WP_043608163.1">
    <property type="nucleotide sequence ID" value="NZ_AXCY01000080.1"/>
</dbReference>
<protein>
    <submittedName>
        <fullName evidence="2">Uncharacterized protein</fullName>
    </submittedName>
</protein>
<reference evidence="2 3" key="1">
    <citation type="submission" date="2013-08" db="EMBL/GenBank/DDBJ databases">
        <title>Genome sequencing of Cellulomonas carbonis T26.</title>
        <authorList>
            <person name="Chen F."/>
            <person name="Li Y."/>
            <person name="Wang G."/>
        </authorList>
    </citation>
    <scope>NUCLEOTIDE SEQUENCE [LARGE SCALE GENOMIC DNA]</scope>
    <source>
        <strain evidence="2 3">T26</strain>
    </source>
</reference>
<evidence type="ECO:0000313" key="2">
    <source>
        <dbReference type="EMBL" id="KGM09734.1"/>
    </source>
</evidence>
<dbReference type="EMBL" id="AXCY01000080">
    <property type="protein sequence ID" value="KGM09734.1"/>
    <property type="molecule type" value="Genomic_DNA"/>
</dbReference>
<feature type="compositionally biased region" description="Low complexity" evidence="1">
    <location>
        <begin position="83"/>
        <end position="92"/>
    </location>
</feature>
<organism evidence="2 3">
    <name type="scientific">Cellulomonas carbonis T26</name>
    <dbReference type="NCBI Taxonomy" id="947969"/>
    <lineage>
        <taxon>Bacteria</taxon>
        <taxon>Bacillati</taxon>
        <taxon>Actinomycetota</taxon>
        <taxon>Actinomycetes</taxon>
        <taxon>Micrococcales</taxon>
        <taxon>Cellulomonadaceae</taxon>
        <taxon>Cellulomonas</taxon>
    </lineage>
</organism>
<evidence type="ECO:0000256" key="1">
    <source>
        <dbReference type="SAM" id="MobiDB-lite"/>
    </source>
</evidence>
<comment type="caution">
    <text evidence="2">The sequence shown here is derived from an EMBL/GenBank/DDBJ whole genome shotgun (WGS) entry which is preliminary data.</text>
</comment>
<keyword evidence="3" id="KW-1185">Reference proteome</keyword>
<gene>
    <name evidence="2" type="ORF">N868_09515</name>
</gene>
<dbReference type="OrthoDB" id="5150346at2"/>
<name>A0A0A0BRM3_9CELL</name>
<accession>A0A0A0BRM3</accession>